<dbReference type="Gene3D" id="3.60.10.10">
    <property type="entry name" value="Endonuclease/exonuclease/phosphatase"/>
    <property type="match status" value="1"/>
</dbReference>
<keyword evidence="1" id="KW-0326">Glycosidase</keyword>
<keyword evidence="4" id="KW-0269">Exonuclease</keyword>
<dbReference type="SMART" id="SM00060">
    <property type="entry name" value="FN3"/>
    <property type="match status" value="2"/>
</dbReference>
<dbReference type="RefSeq" id="WP_098461233.1">
    <property type="nucleotide sequence ID" value="NZ_PDJC01000001.1"/>
</dbReference>
<dbReference type="InterPro" id="IPR036691">
    <property type="entry name" value="Endo/exonu/phosph_ase_sf"/>
</dbReference>
<gene>
    <name evidence="4" type="ORF">ATK74_2410</name>
</gene>
<evidence type="ECO:0000256" key="2">
    <source>
        <dbReference type="ARBA" id="ARBA00023326"/>
    </source>
</evidence>
<dbReference type="PROSITE" id="PS50853">
    <property type="entry name" value="FN3"/>
    <property type="match status" value="2"/>
</dbReference>
<protein>
    <submittedName>
        <fullName evidence="4">Endonuclease/exonuclease/phosphatase family metal-dependent hydrolase</fullName>
    </submittedName>
</protein>
<evidence type="ECO:0000256" key="1">
    <source>
        <dbReference type="ARBA" id="ARBA00023295"/>
    </source>
</evidence>
<dbReference type="GO" id="GO:0000272">
    <property type="term" value="P:polysaccharide catabolic process"/>
    <property type="evidence" value="ECO:0007669"/>
    <property type="project" value="UniProtKB-KW"/>
</dbReference>
<dbReference type="InterPro" id="IPR036116">
    <property type="entry name" value="FN3_sf"/>
</dbReference>
<sequence>MPSLRIRQRDGRRSLLIVALSLALSASLLLVAPGRAWAAKYAKPTGLTATVSANTVALTWKAVKGAPGYRVQFSTEPKMNTFATLDVVKPYVEWTNLDMDPNRNAPRLSPNTTYYFRVKVITLAKANLTSYSKILKVKTAKADRMAELPPIALKATTQSPSSMYLSWSSRGPGVVYRIRYGTGKKLPLGKSQLAHSEYPGMVLSGLAAGTKYYYKVRVLTPDRLGYRSDYSTTGSFTTAKKAGSPVLKVGTYNLCSSPCAGWNGTREPAAVANIAAQSLDVLYLQEISTSKLPNFLTALNAASGRRYVSTDPANRNVSNTTRLVYDANRLSMKPSEHGIQKLPIGNSSTQKYAVWAVLEDQLSGKRFFAASTHLIAGDGYSALRRTQSEELVRLIKTANVDQLPVLLGGDFNSGKSSKPDNPVYDVMSGAGLREPLGNPTGSWAISSAATTEHRIDLDYNSYNDYLPYAKRSKYPNAHDIDYIWHSPKVRIAMTQMVVQVDASRKWVGVLPSDHNLLTAWVHLP</sequence>
<name>A0A2A9CTQ7_9ACTN</name>
<keyword evidence="2" id="KW-0119">Carbohydrate metabolism</keyword>
<dbReference type="PROSITE" id="PS51318">
    <property type="entry name" value="TAT"/>
    <property type="match status" value="1"/>
</dbReference>
<dbReference type="EMBL" id="PDJC01000001">
    <property type="protein sequence ID" value="PFG17833.1"/>
    <property type="molecule type" value="Genomic_DNA"/>
</dbReference>
<dbReference type="InterPro" id="IPR006311">
    <property type="entry name" value="TAT_signal"/>
</dbReference>
<dbReference type="AlphaFoldDB" id="A0A2A9CTQ7"/>
<evidence type="ECO:0000313" key="4">
    <source>
        <dbReference type="EMBL" id="PFG17833.1"/>
    </source>
</evidence>
<keyword evidence="5" id="KW-1185">Reference proteome</keyword>
<comment type="caution">
    <text evidence="4">The sequence shown here is derived from an EMBL/GenBank/DDBJ whole genome shotgun (WGS) entry which is preliminary data.</text>
</comment>
<keyword evidence="4" id="KW-0540">Nuclease</keyword>
<dbReference type="Pfam" id="PF03372">
    <property type="entry name" value="Exo_endo_phos"/>
    <property type="match status" value="1"/>
</dbReference>
<organism evidence="4 5">
    <name type="scientific">Propionicimonas paludicola</name>
    <dbReference type="NCBI Taxonomy" id="185243"/>
    <lineage>
        <taxon>Bacteria</taxon>
        <taxon>Bacillati</taxon>
        <taxon>Actinomycetota</taxon>
        <taxon>Actinomycetes</taxon>
        <taxon>Propionibacteriales</taxon>
        <taxon>Nocardioidaceae</taxon>
        <taxon>Propionicimonas</taxon>
    </lineage>
</organism>
<dbReference type="PANTHER" id="PTHR12121">
    <property type="entry name" value="CARBON CATABOLITE REPRESSOR PROTEIN 4"/>
    <property type="match status" value="1"/>
</dbReference>
<feature type="domain" description="Fibronectin type-III" evidence="3">
    <location>
        <begin position="43"/>
        <end position="142"/>
    </location>
</feature>
<dbReference type="GO" id="GO:0004519">
    <property type="term" value="F:endonuclease activity"/>
    <property type="evidence" value="ECO:0007669"/>
    <property type="project" value="UniProtKB-KW"/>
</dbReference>
<evidence type="ECO:0000313" key="5">
    <source>
        <dbReference type="Proteomes" id="UP000226079"/>
    </source>
</evidence>
<evidence type="ECO:0000259" key="3">
    <source>
        <dbReference type="PROSITE" id="PS50853"/>
    </source>
</evidence>
<dbReference type="GO" id="GO:0016798">
    <property type="term" value="F:hydrolase activity, acting on glycosyl bonds"/>
    <property type="evidence" value="ECO:0007669"/>
    <property type="project" value="UniProtKB-KW"/>
</dbReference>
<dbReference type="OrthoDB" id="4013874at2"/>
<proteinExistence type="predicted"/>
<dbReference type="GO" id="GO:0000175">
    <property type="term" value="F:3'-5'-RNA exonuclease activity"/>
    <property type="evidence" value="ECO:0007669"/>
    <property type="project" value="TreeGrafter"/>
</dbReference>
<keyword evidence="2" id="KW-0624">Polysaccharide degradation</keyword>
<dbReference type="InterPro" id="IPR005135">
    <property type="entry name" value="Endo/exonuclease/phosphatase"/>
</dbReference>
<dbReference type="PANTHER" id="PTHR12121:SF36">
    <property type="entry name" value="ENDONUCLEASE_EXONUCLEASE_PHOSPHATASE DOMAIN-CONTAINING PROTEIN"/>
    <property type="match status" value="1"/>
</dbReference>
<dbReference type="Gene3D" id="2.60.40.10">
    <property type="entry name" value="Immunoglobulins"/>
    <property type="match status" value="2"/>
</dbReference>
<keyword evidence="4" id="KW-0255">Endonuclease</keyword>
<dbReference type="SUPFAM" id="SSF49265">
    <property type="entry name" value="Fibronectin type III"/>
    <property type="match status" value="1"/>
</dbReference>
<accession>A0A2A9CTQ7</accession>
<feature type="domain" description="Fibronectin type-III" evidence="3">
    <location>
        <begin position="149"/>
        <end position="241"/>
    </location>
</feature>
<dbReference type="InterPro" id="IPR013783">
    <property type="entry name" value="Ig-like_fold"/>
</dbReference>
<dbReference type="InterPro" id="IPR050410">
    <property type="entry name" value="CCR4/nocturin_mRNA_transcr"/>
</dbReference>
<dbReference type="CDD" id="cd00063">
    <property type="entry name" value="FN3"/>
    <property type="match status" value="2"/>
</dbReference>
<dbReference type="InterPro" id="IPR003961">
    <property type="entry name" value="FN3_dom"/>
</dbReference>
<reference evidence="4 5" key="1">
    <citation type="submission" date="2017-10" db="EMBL/GenBank/DDBJ databases">
        <title>Sequencing the genomes of 1000 actinobacteria strains.</title>
        <authorList>
            <person name="Klenk H.-P."/>
        </authorList>
    </citation>
    <scope>NUCLEOTIDE SEQUENCE [LARGE SCALE GENOMIC DNA]</scope>
    <source>
        <strain evidence="4 5">DSM 15597</strain>
    </source>
</reference>
<keyword evidence="4" id="KW-0378">Hydrolase</keyword>
<dbReference type="Proteomes" id="UP000226079">
    <property type="component" value="Unassembled WGS sequence"/>
</dbReference>
<dbReference type="SUPFAM" id="SSF56219">
    <property type="entry name" value="DNase I-like"/>
    <property type="match status" value="1"/>
</dbReference>